<dbReference type="InterPro" id="IPR003439">
    <property type="entry name" value="ABC_transporter-like_ATP-bd"/>
</dbReference>
<accession>A0A1G6DYV4</accession>
<keyword evidence="2" id="KW-0813">Transport</keyword>
<evidence type="ECO:0000256" key="1">
    <source>
        <dbReference type="ARBA" id="ARBA00005417"/>
    </source>
</evidence>
<dbReference type="CDD" id="cd03215">
    <property type="entry name" value="ABC_Carb_Monos_II"/>
    <property type="match status" value="1"/>
</dbReference>
<comment type="similarity">
    <text evidence="1">Belongs to the ABC transporter superfamily.</text>
</comment>
<protein>
    <submittedName>
        <fullName evidence="8">Monosaccharide ABC transporter ATP-binding protein, CUT2 family</fullName>
    </submittedName>
</protein>
<keyword evidence="5" id="KW-0547">Nucleotide-binding</keyword>
<dbReference type="PANTHER" id="PTHR43790">
    <property type="entry name" value="CARBOHYDRATE TRANSPORT ATP-BINDING PROTEIN MG119-RELATED"/>
    <property type="match status" value="1"/>
</dbReference>
<evidence type="ECO:0000256" key="4">
    <source>
        <dbReference type="ARBA" id="ARBA00022737"/>
    </source>
</evidence>
<dbReference type="Proteomes" id="UP000199071">
    <property type="component" value="Unassembled WGS sequence"/>
</dbReference>
<dbReference type="AlphaFoldDB" id="A0A1G6DYV4"/>
<reference evidence="8 9" key="1">
    <citation type="submission" date="2016-10" db="EMBL/GenBank/DDBJ databases">
        <authorList>
            <person name="de Groot N.N."/>
        </authorList>
    </citation>
    <scope>NUCLEOTIDE SEQUENCE [LARGE SCALE GENOMIC DNA]</scope>
    <source>
        <strain evidence="8 9">ATCC 35022</strain>
    </source>
</reference>
<sequence length="509" mass="55041">MGTSVALRIDAVTKLFSGIAAVKAASFEVAAGETVALIGENGAGKSTLMKVAAGVYPAGTYEGSIWIGGKEAAFRSIREAENAGIVLVPQELHVAPNLSIAENMLMGRLPKRLGVIDRVEMRRQSREWLDFFQLDVDASAPASTLSPSEQRLAMISAAVNKSAAKVLILDEPTASFTEGEALHLFEKMEQVRAAGVATIYITHRLDEIETVADRVVVMRNGEVVKETSEVKGNRAAFVRAMIGRDPKQRERKPARTDGEVLLSVSSFTVRSAQSELRPLVDDVSLTIRRGEIVGLFGLVGAGRTELAKAVFGAWDGEVTGNVEIHGGHQRPRSPKEAIARGLAMLTEDRKRSGLIEGQTVLANISAASISEVSSYSVIRRAEERKRNLDLARRLDLRPLTLTANVENFSGGNQQKVLLARWLATDPTVLIVDEPTYGVDIGARFELYRILRELAESGRGVLMISSDLEEIVEESDRILVMYKGRITGEFPAGATRHQLMAAATGDAAAA</sequence>
<evidence type="ECO:0000256" key="5">
    <source>
        <dbReference type="ARBA" id="ARBA00022741"/>
    </source>
</evidence>
<keyword evidence="3" id="KW-0762">Sugar transport</keyword>
<evidence type="ECO:0000313" key="8">
    <source>
        <dbReference type="EMBL" id="SDB50318.1"/>
    </source>
</evidence>
<dbReference type="STRING" id="665467.SAMN02982931_03906"/>
<gene>
    <name evidence="8" type="ORF">SAMN02982931_03906</name>
</gene>
<dbReference type="PANTHER" id="PTHR43790:SF9">
    <property type="entry name" value="GALACTOFURANOSE TRANSPORTER ATP-BINDING PROTEIN YTFR"/>
    <property type="match status" value="1"/>
</dbReference>
<organism evidence="8 9">
    <name type="scientific">Bauldia litoralis</name>
    <dbReference type="NCBI Taxonomy" id="665467"/>
    <lineage>
        <taxon>Bacteria</taxon>
        <taxon>Pseudomonadati</taxon>
        <taxon>Pseudomonadota</taxon>
        <taxon>Alphaproteobacteria</taxon>
        <taxon>Hyphomicrobiales</taxon>
        <taxon>Kaistiaceae</taxon>
        <taxon>Bauldia</taxon>
    </lineage>
</organism>
<dbReference type="PROSITE" id="PS50893">
    <property type="entry name" value="ABC_TRANSPORTER_2"/>
    <property type="match status" value="2"/>
</dbReference>
<dbReference type="PROSITE" id="PS00211">
    <property type="entry name" value="ABC_TRANSPORTER_1"/>
    <property type="match status" value="1"/>
</dbReference>
<dbReference type="InterPro" id="IPR050107">
    <property type="entry name" value="ABC_carbohydrate_import_ATPase"/>
</dbReference>
<keyword evidence="9" id="KW-1185">Reference proteome</keyword>
<proteinExistence type="inferred from homology"/>
<keyword evidence="6 8" id="KW-0067">ATP-binding</keyword>
<dbReference type="EMBL" id="FMXQ01000009">
    <property type="protein sequence ID" value="SDB50318.1"/>
    <property type="molecule type" value="Genomic_DNA"/>
</dbReference>
<dbReference type="GO" id="GO:0016887">
    <property type="term" value="F:ATP hydrolysis activity"/>
    <property type="evidence" value="ECO:0007669"/>
    <property type="project" value="InterPro"/>
</dbReference>
<dbReference type="SUPFAM" id="SSF52540">
    <property type="entry name" value="P-loop containing nucleoside triphosphate hydrolases"/>
    <property type="match status" value="2"/>
</dbReference>
<evidence type="ECO:0000313" key="9">
    <source>
        <dbReference type="Proteomes" id="UP000199071"/>
    </source>
</evidence>
<evidence type="ECO:0000259" key="7">
    <source>
        <dbReference type="PROSITE" id="PS50893"/>
    </source>
</evidence>
<dbReference type="CDD" id="cd03216">
    <property type="entry name" value="ABC_Carb_Monos_I"/>
    <property type="match status" value="1"/>
</dbReference>
<dbReference type="GO" id="GO:0005524">
    <property type="term" value="F:ATP binding"/>
    <property type="evidence" value="ECO:0007669"/>
    <property type="project" value="UniProtKB-KW"/>
</dbReference>
<evidence type="ECO:0000256" key="3">
    <source>
        <dbReference type="ARBA" id="ARBA00022597"/>
    </source>
</evidence>
<keyword evidence="4" id="KW-0677">Repeat</keyword>
<dbReference type="Pfam" id="PF00005">
    <property type="entry name" value="ABC_tran"/>
    <property type="match status" value="2"/>
</dbReference>
<feature type="domain" description="ABC transporter" evidence="7">
    <location>
        <begin position="7"/>
        <end position="245"/>
    </location>
</feature>
<evidence type="ECO:0000256" key="6">
    <source>
        <dbReference type="ARBA" id="ARBA00022840"/>
    </source>
</evidence>
<dbReference type="RefSeq" id="WP_175478539.1">
    <property type="nucleotide sequence ID" value="NZ_FMXQ01000009.1"/>
</dbReference>
<dbReference type="SMART" id="SM00382">
    <property type="entry name" value="AAA"/>
    <property type="match status" value="2"/>
</dbReference>
<evidence type="ECO:0000256" key="2">
    <source>
        <dbReference type="ARBA" id="ARBA00022448"/>
    </source>
</evidence>
<name>A0A1G6DYV4_9HYPH</name>
<dbReference type="Gene3D" id="3.40.50.300">
    <property type="entry name" value="P-loop containing nucleotide triphosphate hydrolases"/>
    <property type="match status" value="2"/>
</dbReference>
<dbReference type="InterPro" id="IPR027417">
    <property type="entry name" value="P-loop_NTPase"/>
</dbReference>
<dbReference type="InterPro" id="IPR003593">
    <property type="entry name" value="AAA+_ATPase"/>
</dbReference>
<dbReference type="InterPro" id="IPR017871">
    <property type="entry name" value="ABC_transporter-like_CS"/>
</dbReference>
<feature type="domain" description="ABC transporter" evidence="7">
    <location>
        <begin position="262"/>
        <end position="507"/>
    </location>
</feature>